<reference evidence="3" key="1">
    <citation type="journal article" date="2020" name="BMC Genomics">
        <title>Correction to: Identification and distribution of gene clusters required for synthesis of sphingolipid metabolism inhibitors in diverse species of the filamentous fungus Fusarium.</title>
        <authorList>
            <person name="Kim H.S."/>
            <person name="Lohmar J.M."/>
            <person name="Busman M."/>
            <person name="Brown D.W."/>
            <person name="Naumann T.A."/>
            <person name="Divon H.H."/>
            <person name="Lysoe E."/>
            <person name="Uhlig S."/>
            <person name="Proctor R.H."/>
        </authorList>
    </citation>
    <scope>NUCLEOTIDE SEQUENCE</scope>
    <source>
        <strain evidence="3">NRRL 22465</strain>
    </source>
</reference>
<dbReference type="Pfam" id="PF00107">
    <property type="entry name" value="ADH_zinc_N"/>
    <property type="match status" value="1"/>
</dbReference>
<dbReference type="InterPro" id="IPR036291">
    <property type="entry name" value="NAD(P)-bd_dom_sf"/>
</dbReference>
<dbReference type="PANTHER" id="PTHR43677">
    <property type="entry name" value="SHORT-CHAIN DEHYDROGENASE/REDUCTASE"/>
    <property type="match status" value="1"/>
</dbReference>
<evidence type="ECO:0000259" key="1">
    <source>
        <dbReference type="Pfam" id="PF00107"/>
    </source>
</evidence>
<dbReference type="SUPFAM" id="SSF51735">
    <property type="entry name" value="NAD(P)-binding Rossmann-fold domains"/>
    <property type="match status" value="1"/>
</dbReference>
<feature type="domain" description="Alcohol dehydrogenase-like N-terminal" evidence="2">
    <location>
        <begin position="31"/>
        <end position="148"/>
    </location>
</feature>
<dbReference type="EMBL" id="JABEYC010000766">
    <property type="protein sequence ID" value="KAF4974356.1"/>
    <property type="molecule type" value="Genomic_DNA"/>
</dbReference>
<dbReference type="InterPro" id="IPR013154">
    <property type="entry name" value="ADH-like_N"/>
</dbReference>
<proteinExistence type="predicted"/>
<evidence type="ECO:0000259" key="2">
    <source>
        <dbReference type="Pfam" id="PF08240"/>
    </source>
</evidence>
<dbReference type="Gene3D" id="3.40.50.720">
    <property type="entry name" value="NAD(P)-binding Rossmann-like Domain"/>
    <property type="match status" value="1"/>
</dbReference>
<gene>
    <name evidence="3" type="ORF">FZEAL_8734</name>
</gene>
<reference evidence="3" key="2">
    <citation type="submission" date="2020-05" db="EMBL/GenBank/DDBJ databases">
        <authorList>
            <person name="Kim H.-S."/>
            <person name="Proctor R.H."/>
            <person name="Brown D.W."/>
        </authorList>
    </citation>
    <scope>NUCLEOTIDE SEQUENCE</scope>
    <source>
        <strain evidence="3">NRRL 22465</strain>
    </source>
</reference>
<dbReference type="InterPro" id="IPR051397">
    <property type="entry name" value="Zn-ADH-like_protein"/>
</dbReference>
<dbReference type="Proteomes" id="UP000635477">
    <property type="component" value="Unassembled WGS sequence"/>
</dbReference>
<comment type="caution">
    <text evidence="3">The sequence shown here is derived from an EMBL/GenBank/DDBJ whole genome shotgun (WGS) entry which is preliminary data.</text>
</comment>
<evidence type="ECO:0000313" key="3">
    <source>
        <dbReference type="EMBL" id="KAF4974356.1"/>
    </source>
</evidence>
<dbReference type="SUPFAM" id="SSF50129">
    <property type="entry name" value="GroES-like"/>
    <property type="match status" value="1"/>
</dbReference>
<dbReference type="GO" id="GO:0016491">
    <property type="term" value="F:oxidoreductase activity"/>
    <property type="evidence" value="ECO:0007669"/>
    <property type="project" value="TreeGrafter"/>
</dbReference>
<dbReference type="PANTHER" id="PTHR43677:SF4">
    <property type="entry name" value="QUINONE OXIDOREDUCTASE-LIKE PROTEIN 2"/>
    <property type="match status" value="1"/>
</dbReference>
<dbReference type="AlphaFoldDB" id="A0A8H4UDF7"/>
<evidence type="ECO:0008006" key="5">
    <source>
        <dbReference type="Google" id="ProtNLM"/>
    </source>
</evidence>
<dbReference type="OrthoDB" id="5407715at2759"/>
<name>A0A8H4UDF7_9HYPO</name>
<dbReference type="GO" id="GO:0005739">
    <property type="term" value="C:mitochondrion"/>
    <property type="evidence" value="ECO:0007669"/>
    <property type="project" value="TreeGrafter"/>
</dbReference>
<dbReference type="Pfam" id="PF08240">
    <property type="entry name" value="ADH_N"/>
    <property type="match status" value="1"/>
</dbReference>
<feature type="domain" description="Alcohol dehydrogenase-like C-terminal" evidence="1">
    <location>
        <begin position="204"/>
        <end position="335"/>
    </location>
</feature>
<accession>A0A8H4UDF7</accession>
<organism evidence="3 4">
    <name type="scientific">Fusarium zealandicum</name>
    <dbReference type="NCBI Taxonomy" id="1053134"/>
    <lineage>
        <taxon>Eukaryota</taxon>
        <taxon>Fungi</taxon>
        <taxon>Dikarya</taxon>
        <taxon>Ascomycota</taxon>
        <taxon>Pezizomycotina</taxon>
        <taxon>Sordariomycetes</taxon>
        <taxon>Hypocreomycetidae</taxon>
        <taxon>Hypocreales</taxon>
        <taxon>Nectriaceae</taxon>
        <taxon>Fusarium</taxon>
        <taxon>Fusarium staphyleae species complex</taxon>
    </lineage>
</organism>
<evidence type="ECO:0000313" key="4">
    <source>
        <dbReference type="Proteomes" id="UP000635477"/>
    </source>
</evidence>
<protein>
    <recommendedName>
        <fullName evidence="5">Alcohol dehydrogenase</fullName>
    </recommendedName>
</protein>
<dbReference type="Gene3D" id="3.90.180.10">
    <property type="entry name" value="Medium-chain alcohol dehydrogenases, catalytic domain"/>
    <property type="match status" value="1"/>
</dbReference>
<dbReference type="InterPro" id="IPR013149">
    <property type="entry name" value="ADH-like_C"/>
</dbReference>
<dbReference type="CDD" id="cd05188">
    <property type="entry name" value="MDR"/>
    <property type="match status" value="1"/>
</dbReference>
<sequence length="379" mass="40840">MSLPSTMKGLVLHDDNSITLETDLPFPSPTPGSVTLRVLANPSNPNFIHMIRGDEGAHQFTQPRPLVPGSNCIGRVVAVGPDAVSLKVGQLVVIEAFVRGRDDTSVNILWTMYDGQTEDSKRLHRDVWRDGSFAEYVRSPLENTYPLDEEALCGPVSEGGLGYSIEDLVHIIPHSVAYGGLRSINLQPGETLVISPATGLFSGAAVSVAIAMGANVIALSRSSAGIEKLKSQFPSVRTIQVTGELETDTAAIVAAAGKRPPDAFIDLSPPAATGNNTVTACMMSIRPYGRIVLMGGRLDSNIPISWPLMMLKNLTIKGGFMYEREDIRMLIRLLEDGRLKLGKENGYKVVSSFPLEEWDKCADATVEHTSFGSVVVLVP</sequence>
<keyword evidence="4" id="KW-1185">Reference proteome</keyword>
<dbReference type="InterPro" id="IPR011032">
    <property type="entry name" value="GroES-like_sf"/>
</dbReference>